<feature type="compositionally biased region" description="Gly residues" evidence="1">
    <location>
        <begin position="313"/>
        <end position="329"/>
    </location>
</feature>
<feature type="compositionally biased region" description="Low complexity" evidence="1">
    <location>
        <begin position="1243"/>
        <end position="1253"/>
    </location>
</feature>
<feature type="region of interest" description="Disordered" evidence="1">
    <location>
        <begin position="1273"/>
        <end position="1359"/>
    </location>
</feature>
<feature type="region of interest" description="Disordered" evidence="1">
    <location>
        <begin position="488"/>
        <end position="516"/>
    </location>
</feature>
<feature type="domain" description="Cyclic nucleotide-binding" evidence="2">
    <location>
        <begin position="41"/>
        <end position="89"/>
    </location>
</feature>
<feature type="region of interest" description="Disordered" evidence="1">
    <location>
        <begin position="809"/>
        <end position="876"/>
    </location>
</feature>
<feature type="compositionally biased region" description="Low complexity" evidence="1">
    <location>
        <begin position="757"/>
        <end position="778"/>
    </location>
</feature>
<feature type="region of interest" description="Disordered" evidence="1">
    <location>
        <begin position="737"/>
        <end position="779"/>
    </location>
</feature>
<feature type="compositionally biased region" description="Low complexity" evidence="1">
    <location>
        <begin position="815"/>
        <end position="824"/>
    </location>
</feature>
<reference evidence="3" key="1">
    <citation type="journal article" date="2020" name="bioRxiv">
        <title>Comparative genomics of Chlamydomonas.</title>
        <authorList>
            <person name="Craig R.J."/>
            <person name="Hasan A.R."/>
            <person name="Ness R.W."/>
            <person name="Keightley P.D."/>
        </authorList>
    </citation>
    <scope>NUCLEOTIDE SEQUENCE</scope>
    <source>
        <strain evidence="3">SAG 7.73</strain>
    </source>
</reference>
<dbReference type="PANTHER" id="PTHR23011">
    <property type="entry name" value="CYCLIC NUCLEOTIDE-BINDING DOMAIN CONTAINING PROTEIN"/>
    <property type="match status" value="1"/>
</dbReference>
<dbReference type="InterPro" id="IPR014710">
    <property type="entry name" value="RmlC-like_jellyroll"/>
</dbReference>
<proteinExistence type="predicted"/>
<dbReference type="InterPro" id="IPR018490">
    <property type="entry name" value="cNMP-bd_dom_sf"/>
</dbReference>
<feature type="compositionally biased region" description="Pro residues" evidence="1">
    <location>
        <begin position="847"/>
        <end position="861"/>
    </location>
</feature>
<feature type="region of interest" description="Disordered" evidence="1">
    <location>
        <begin position="311"/>
        <end position="347"/>
    </location>
</feature>
<feature type="compositionally biased region" description="Gly residues" evidence="1">
    <location>
        <begin position="1182"/>
        <end position="1195"/>
    </location>
</feature>
<evidence type="ECO:0000256" key="1">
    <source>
        <dbReference type="SAM" id="MobiDB-lite"/>
    </source>
</evidence>
<feature type="compositionally biased region" description="Gly residues" evidence="1">
    <location>
        <begin position="862"/>
        <end position="875"/>
    </location>
</feature>
<feature type="compositionally biased region" description="Low complexity" evidence="1">
    <location>
        <begin position="1168"/>
        <end position="1181"/>
    </location>
</feature>
<dbReference type="PANTHER" id="PTHR23011:SF28">
    <property type="entry name" value="CYCLIC NUCLEOTIDE-BINDING DOMAIN CONTAINING PROTEIN"/>
    <property type="match status" value="1"/>
</dbReference>
<dbReference type="Gene3D" id="2.60.120.10">
    <property type="entry name" value="Jelly Rolls"/>
    <property type="match status" value="2"/>
</dbReference>
<feature type="compositionally biased region" description="Low complexity" evidence="1">
    <location>
        <begin position="1132"/>
        <end position="1141"/>
    </location>
</feature>
<name>A0A835VU28_CHLIN</name>
<feature type="compositionally biased region" description="Gly residues" evidence="1">
    <location>
        <begin position="1040"/>
        <end position="1052"/>
    </location>
</feature>
<dbReference type="OrthoDB" id="542006at2759"/>
<sequence>MSSSKPGALSGPMRTLTSTKPKCRTLEQLIEIADFLLQQSFFSGLDRDTLLAVAFFVESKHAEAGECVLSKGQPLETWCLMLEGSATLTSYSAKQPPANPGSLLAHPALAPAPATPAPLTRPASGRLGSVGGSAGASSAEVVTTAALQAPEGSWGEVALLHSSQPQRSTRTVVAGPTGCVTLQLRHTDYDALCDPRAAMMLLPPEGQVGPLAVVELTMTQRRAAAHALLCCAVRRLASARPPAGRTPEDVAELQPLLGCLPPYRAYPPELLTAMAGHGSVMRLPAGSMVYEAGTLADSQVTVLSGEVELRRCGAGGGEDGEADAGGGPRLSGSSGPTPPPAEDESNSIRARLKKERDARKALQARLDDYVGRMQGETGDNTGETAAGKAAAVAAAAKAAAASNHVDWTRMFMQKAMASAEPMWKALHPDDTQQPGAAGGTGGRSKPNEYGDADEDMAQLLGPAVAKAYFRGLRGQGYTDNEGMGAAAGVGRGSESGSSGAAGSAGAGGGGGGDGPARAVRAARWGFSVDGPESESEKKLRHMAMRASRIQRDRASRSQPGSYCAAEMEEAYGGLLATAGRGGCAGELSTHTLHSAMRQENAVAGPSGCEVMLVDWDAYQQGVLNARAGALTRSAAFLADLPPGRLLQLAELCLVLSVAPGTLLAKQAGPLESLVVVQSGELLLLHELPATHRSPKPHTLTASAVSRTRNGRIHTLPLLSTLNQTVLPTAAAAKDATAAALGGPAPPGASPAPPAPPAMLGSPANSAPSSAGGNNAGGNMSEVTLHGLPLGELGISSIVGENILGIKERERGSRAGDGTASAAGSISGGADGASSAPGGAGALDVHAPHPPPGAPSPPPHPPGGGAAGSSGGGADGGAPKWPATVLASKPSVLLVIQKSVLYMAEFDFLRGELQRYAAERQAWVGKRVEAAYRDAAGHGSVPAVFLASPGLAPQLPASPAPPPGSGLASPSLRRSMFAAATNAAIAAAYISTPSGGTGAGAGGGSITGGAGGAGGGILGQLAEAGANNDLIRGVTGDIFGPPGGGGGADGGELGFHAGIPSPMRAPSISGHRGSVDGGPPSANVLGRSGSLSGAGPSSSGPPGAGTGVFSRSGSGHRVAPSSPAASKWDFLDGPGSATAAEGAGAGGGLVAPEQSASALGRSGGGGPGAPSRASSLQRSGNMKLGGGGCGGGGRGDASGLTPVQLALQEAGLDPGLAGDGGPGGMALGGGAAGGAGGRDGSGSGATPPRRNAAPVPAPGVLSAMPQLIATNSPMASPRVRTLQSLRTSHSGTPGSFGTGSSGGSPSLSASHDFDAMRGGAGAGGMGGGAGAGGSGANSPAPRGGALTPAGRRSFSGHPAGVPPSLAASLLDNASGSNSYNGRPASPAMALARGAAPAVPGHRTSYSGGGRPGALVLPSGGGAGGALDSPTLYALRRGDVGSGSGSPAGSQLAHGVPGLGIVDSEQAAAAAAAHGSAPMSPIGAPIAGGFYSRGAPGRTSFSGSASGRFSSSGITPTGNDSMRASHGSLGESMRRSGAGGLAVLMGGGSGGGNASMRGSMGGGSIRAGGLRDSNDGLIAAAAAAVAVEAEEEAAAARSLVPRNQAGTFMVREGTASTPTRPGMRRIAGAF</sequence>
<feature type="region of interest" description="Disordered" evidence="1">
    <location>
        <begin position="426"/>
        <end position="452"/>
    </location>
</feature>
<keyword evidence="4" id="KW-1185">Reference proteome</keyword>
<organism evidence="3 4">
    <name type="scientific">Chlamydomonas incerta</name>
    <dbReference type="NCBI Taxonomy" id="51695"/>
    <lineage>
        <taxon>Eukaryota</taxon>
        <taxon>Viridiplantae</taxon>
        <taxon>Chlorophyta</taxon>
        <taxon>core chlorophytes</taxon>
        <taxon>Chlorophyceae</taxon>
        <taxon>CS clade</taxon>
        <taxon>Chlamydomonadales</taxon>
        <taxon>Chlamydomonadaceae</taxon>
        <taxon>Chlamydomonas</taxon>
    </lineage>
</organism>
<accession>A0A835VU28</accession>
<feature type="compositionally biased region" description="Low complexity" evidence="1">
    <location>
        <begin position="1335"/>
        <end position="1344"/>
    </location>
</feature>
<protein>
    <recommendedName>
        <fullName evidence="2">Cyclic nucleotide-binding domain-containing protein</fullName>
    </recommendedName>
</protein>
<feature type="region of interest" description="Disordered" evidence="1">
    <location>
        <begin position="1211"/>
        <end position="1257"/>
    </location>
</feature>
<feature type="region of interest" description="Disordered" evidence="1">
    <location>
        <begin position="1040"/>
        <end position="1195"/>
    </location>
</feature>
<gene>
    <name evidence="3" type="ORF">HXX76_013750</name>
</gene>
<feature type="region of interest" description="Disordered" evidence="1">
    <location>
        <begin position="1391"/>
        <end position="1411"/>
    </location>
</feature>
<feature type="compositionally biased region" description="Gly residues" evidence="1">
    <location>
        <begin position="1216"/>
        <end position="1242"/>
    </location>
</feature>
<dbReference type="EMBL" id="JAEHOC010000056">
    <property type="protein sequence ID" value="KAG2425336.1"/>
    <property type="molecule type" value="Genomic_DNA"/>
</dbReference>
<dbReference type="InterPro" id="IPR000595">
    <property type="entry name" value="cNMP-bd_dom"/>
</dbReference>
<feature type="compositionally biased region" description="Gly residues" evidence="1">
    <location>
        <begin position="502"/>
        <end position="514"/>
    </location>
</feature>
<evidence type="ECO:0000259" key="2">
    <source>
        <dbReference type="PROSITE" id="PS50042"/>
    </source>
</evidence>
<feature type="compositionally biased region" description="Low complexity" evidence="1">
    <location>
        <begin position="1087"/>
        <end position="1100"/>
    </location>
</feature>
<evidence type="ECO:0000313" key="3">
    <source>
        <dbReference type="EMBL" id="KAG2425336.1"/>
    </source>
</evidence>
<dbReference type="PROSITE" id="PS50042">
    <property type="entry name" value="CNMP_BINDING_3"/>
    <property type="match status" value="1"/>
</dbReference>
<dbReference type="SUPFAM" id="SSF51206">
    <property type="entry name" value="cAMP-binding domain-like"/>
    <property type="match status" value="2"/>
</dbReference>
<feature type="compositionally biased region" description="Pro residues" evidence="1">
    <location>
        <begin position="743"/>
        <end position="756"/>
    </location>
</feature>
<evidence type="ECO:0000313" key="4">
    <source>
        <dbReference type="Proteomes" id="UP000650467"/>
    </source>
</evidence>
<feature type="region of interest" description="Disordered" evidence="1">
    <location>
        <begin position="1499"/>
        <end position="1533"/>
    </location>
</feature>
<feature type="compositionally biased region" description="Gly residues" evidence="1">
    <location>
        <begin position="1317"/>
        <end position="1334"/>
    </location>
</feature>
<dbReference type="Proteomes" id="UP000650467">
    <property type="component" value="Unassembled WGS sequence"/>
</dbReference>
<comment type="caution">
    <text evidence="3">The sequence shown here is derived from an EMBL/GenBank/DDBJ whole genome shotgun (WGS) entry which is preliminary data.</text>
</comment>
<feature type="compositionally biased region" description="Low complexity" evidence="1">
    <location>
        <begin position="1499"/>
        <end position="1511"/>
    </location>
</feature>